<evidence type="ECO:0000313" key="1">
    <source>
        <dbReference type="EMBL" id="CAB3372047.1"/>
    </source>
</evidence>
<accession>A0A8S1CTE4</accession>
<dbReference type="Proteomes" id="UP000494165">
    <property type="component" value="Unassembled WGS sequence"/>
</dbReference>
<comment type="caution">
    <text evidence="1">The sequence shown here is derived from an EMBL/GenBank/DDBJ whole genome shotgun (WGS) entry which is preliminary data.</text>
</comment>
<dbReference type="AlphaFoldDB" id="A0A8S1CTE4"/>
<organism evidence="1 2">
    <name type="scientific">Cloeon dipterum</name>
    <dbReference type="NCBI Taxonomy" id="197152"/>
    <lineage>
        <taxon>Eukaryota</taxon>
        <taxon>Metazoa</taxon>
        <taxon>Ecdysozoa</taxon>
        <taxon>Arthropoda</taxon>
        <taxon>Hexapoda</taxon>
        <taxon>Insecta</taxon>
        <taxon>Pterygota</taxon>
        <taxon>Palaeoptera</taxon>
        <taxon>Ephemeroptera</taxon>
        <taxon>Pisciforma</taxon>
        <taxon>Baetidae</taxon>
        <taxon>Cloeon</taxon>
    </lineage>
</organism>
<proteinExistence type="predicted"/>
<sequence length="119" mass="13216">MEDHYLGLKTSWSPGDIHNLKLLLSANAGGTGLHLNGAFGRRLVITHRLLTSGSIGDNTFQGHGFRKLPLIHLRTQNSQNLHSSRISRFVYSPERNSLNLNWDCALVIVEMLLATGRIS</sequence>
<gene>
    <name evidence="1" type="ORF">CLODIP_2_CD06469</name>
</gene>
<dbReference type="EMBL" id="CADEPI010000068">
    <property type="protein sequence ID" value="CAB3372047.1"/>
    <property type="molecule type" value="Genomic_DNA"/>
</dbReference>
<protein>
    <submittedName>
        <fullName evidence="1">Uncharacterized protein</fullName>
    </submittedName>
</protein>
<name>A0A8S1CTE4_9INSE</name>
<evidence type="ECO:0000313" key="2">
    <source>
        <dbReference type="Proteomes" id="UP000494165"/>
    </source>
</evidence>
<keyword evidence="2" id="KW-1185">Reference proteome</keyword>
<reference evidence="1 2" key="1">
    <citation type="submission" date="2020-04" db="EMBL/GenBank/DDBJ databases">
        <authorList>
            <person name="Alioto T."/>
            <person name="Alioto T."/>
            <person name="Gomez Garrido J."/>
        </authorList>
    </citation>
    <scope>NUCLEOTIDE SEQUENCE [LARGE SCALE GENOMIC DNA]</scope>
</reference>